<dbReference type="OrthoDB" id="1161242at2"/>
<dbReference type="EMBL" id="AQRA01000001">
    <property type="protein sequence ID" value="EZH75261.1"/>
    <property type="molecule type" value="Genomic_DNA"/>
</dbReference>
<name>A0A023BYW9_9FLAO</name>
<evidence type="ECO:0000313" key="2">
    <source>
        <dbReference type="Proteomes" id="UP000023541"/>
    </source>
</evidence>
<keyword evidence="2" id="KW-1185">Reference proteome</keyword>
<evidence type="ECO:0000313" key="1">
    <source>
        <dbReference type="EMBL" id="EZH75261.1"/>
    </source>
</evidence>
<reference evidence="1 2" key="1">
    <citation type="submission" date="2014-04" db="EMBL/GenBank/DDBJ databases">
        <title>Aquimarina sp. 22II-S11-z7 Genome Sequencing.</title>
        <authorList>
            <person name="Lai Q."/>
        </authorList>
    </citation>
    <scope>NUCLEOTIDE SEQUENCE [LARGE SCALE GENOMIC DNA]</scope>
    <source>
        <strain evidence="1 2">22II-S11-z7</strain>
    </source>
</reference>
<dbReference type="RefSeq" id="WP_034237590.1">
    <property type="nucleotide sequence ID" value="NZ_AQRA01000001.1"/>
</dbReference>
<organism evidence="1 2">
    <name type="scientific">Aquimarina atlantica</name>
    <dbReference type="NCBI Taxonomy" id="1317122"/>
    <lineage>
        <taxon>Bacteria</taxon>
        <taxon>Pseudomonadati</taxon>
        <taxon>Bacteroidota</taxon>
        <taxon>Flavobacteriia</taxon>
        <taxon>Flavobacteriales</taxon>
        <taxon>Flavobacteriaceae</taxon>
        <taxon>Aquimarina</taxon>
    </lineage>
</organism>
<proteinExistence type="predicted"/>
<accession>A0A023BYW9</accession>
<dbReference type="Proteomes" id="UP000023541">
    <property type="component" value="Unassembled WGS sequence"/>
</dbReference>
<sequence length="149" mass="17674">MTDLEIKKNISEKAVEYGIPTEYSFLYDDLSNSFKKEFESNIDQSEFGIPIVKFGHRNGDWLIVGTKKLAIKNEKFYLIGIEQIKGFEIPKSESEKAKKNQPNRMIRKFEYEVLTINNHDRNSIDVLLNKKIDYYGFWHIMIRLLYLKK</sequence>
<protein>
    <submittedName>
        <fullName evidence="1">Uncharacterized protein</fullName>
    </submittedName>
</protein>
<dbReference type="AlphaFoldDB" id="A0A023BYW9"/>
<dbReference type="STRING" id="1317122.ATO12_00355"/>
<gene>
    <name evidence="1" type="ORF">ATO12_00355</name>
</gene>
<comment type="caution">
    <text evidence="1">The sequence shown here is derived from an EMBL/GenBank/DDBJ whole genome shotgun (WGS) entry which is preliminary data.</text>
</comment>
<dbReference type="eggNOG" id="ENOG50300AX">
    <property type="taxonomic scope" value="Bacteria"/>
</dbReference>